<dbReference type="Proteomes" id="UP000198282">
    <property type="component" value="Unassembled WGS sequence"/>
</dbReference>
<name>A0A239M5U9_9ACTN</name>
<keyword evidence="1" id="KW-1133">Transmembrane helix</keyword>
<reference evidence="2 3" key="1">
    <citation type="submission" date="2017-06" db="EMBL/GenBank/DDBJ databases">
        <authorList>
            <person name="Kim H.J."/>
            <person name="Triplett B.A."/>
        </authorList>
    </citation>
    <scope>NUCLEOTIDE SEQUENCE [LARGE SCALE GENOMIC DNA]</scope>
    <source>
        <strain evidence="2 3">CGMCC 4.2132</strain>
    </source>
</reference>
<sequence>MDVLALAPHWGPGMWWPVFPAFWILFWVALATLAFRARRNGWGPWSGHRASPSSPVSTTASAEQILAERYARGEMSSDEYFEHTSVLRGGVS</sequence>
<dbReference type="EMBL" id="FZOD01000038">
    <property type="protein sequence ID" value="SNT38277.1"/>
    <property type="molecule type" value="Genomic_DNA"/>
</dbReference>
<accession>A0A239M5U9</accession>
<gene>
    <name evidence="2" type="ORF">SAMN05216276_103841</name>
</gene>
<dbReference type="OrthoDB" id="3748887at2"/>
<evidence type="ECO:0000313" key="3">
    <source>
        <dbReference type="Proteomes" id="UP000198282"/>
    </source>
</evidence>
<dbReference type="RefSeq" id="WP_143653397.1">
    <property type="nucleotide sequence ID" value="NZ_FZOD01000038.1"/>
</dbReference>
<keyword evidence="1" id="KW-0812">Transmembrane</keyword>
<evidence type="ECO:0000256" key="1">
    <source>
        <dbReference type="SAM" id="Phobius"/>
    </source>
</evidence>
<keyword evidence="3" id="KW-1185">Reference proteome</keyword>
<proteinExistence type="predicted"/>
<organism evidence="2 3">
    <name type="scientific">Streptosporangium subroseum</name>
    <dbReference type="NCBI Taxonomy" id="106412"/>
    <lineage>
        <taxon>Bacteria</taxon>
        <taxon>Bacillati</taxon>
        <taxon>Actinomycetota</taxon>
        <taxon>Actinomycetes</taxon>
        <taxon>Streptosporangiales</taxon>
        <taxon>Streptosporangiaceae</taxon>
        <taxon>Streptosporangium</taxon>
    </lineage>
</organism>
<keyword evidence="1" id="KW-0472">Membrane</keyword>
<dbReference type="AlphaFoldDB" id="A0A239M5U9"/>
<evidence type="ECO:0000313" key="2">
    <source>
        <dbReference type="EMBL" id="SNT38277.1"/>
    </source>
</evidence>
<feature type="transmembrane region" description="Helical" evidence="1">
    <location>
        <begin position="14"/>
        <end position="35"/>
    </location>
</feature>
<protein>
    <submittedName>
        <fullName evidence="2">Putative membrane protein</fullName>
    </submittedName>
</protein>